<dbReference type="Pfam" id="PF00881">
    <property type="entry name" value="Nitroreductase"/>
    <property type="match status" value="1"/>
</dbReference>
<name>A0A2W7II65_9PROT</name>
<dbReference type="AlphaFoldDB" id="A0A2W7II65"/>
<feature type="domain" description="Nitroreductase" evidence="4">
    <location>
        <begin position="20"/>
        <end position="206"/>
    </location>
</feature>
<dbReference type="CDD" id="cd02136">
    <property type="entry name" value="PnbA_NfnB-like"/>
    <property type="match status" value="1"/>
</dbReference>
<keyword evidence="3" id="KW-0560">Oxidoreductase</keyword>
<dbReference type="EMBL" id="QKYU01000014">
    <property type="protein sequence ID" value="PZW44835.1"/>
    <property type="molecule type" value="Genomic_DNA"/>
</dbReference>
<dbReference type="InterPro" id="IPR000415">
    <property type="entry name" value="Nitroreductase-like"/>
</dbReference>
<protein>
    <submittedName>
        <fullName evidence="5">Nitroreductase</fullName>
    </submittedName>
</protein>
<proteinExistence type="predicted"/>
<gene>
    <name evidence="5" type="ORF">C8P66_114126</name>
</gene>
<keyword evidence="6" id="KW-1185">Reference proteome</keyword>
<dbReference type="Gene3D" id="3.40.109.10">
    <property type="entry name" value="NADH Oxidase"/>
    <property type="match status" value="1"/>
</dbReference>
<dbReference type="InterPro" id="IPR029479">
    <property type="entry name" value="Nitroreductase"/>
</dbReference>
<dbReference type="OrthoDB" id="9802510at2"/>
<evidence type="ECO:0000313" key="5">
    <source>
        <dbReference type="EMBL" id="PZW44835.1"/>
    </source>
</evidence>
<evidence type="ECO:0000259" key="4">
    <source>
        <dbReference type="Pfam" id="PF00881"/>
    </source>
</evidence>
<dbReference type="GO" id="GO:0016491">
    <property type="term" value="F:oxidoreductase activity"/>
    <property type="evidence" value="ECO:0007669"/>
    <property type="project" value="UniProtKB-KW"/>
</dbReference>
<keyword evidence="2" id="KW-0288">FMN</keyword>
<dbReference type="PANTHER" id="PTHR23026:SF90">
    <property type="entry name" value="IODOTYROSINE DEIODINASE 1"/>
    <property type="match status" value="1"/>
</dbReference>
<dbReference type="PANTHER" id="PTHR23026">
    <property type="entry name" value="NADPH NITROREDUCTASE"/>
    <property type="match status" value="1"/>
</dbReference>
<evidence type="ECO:0000256" key="3">
    <source>
        <dbReference type="ARBA" id="ARBA00023002"/>
    </source>
</evidence>
<evidence type="ECO:0000313" key="6">
    <source>
        <dbReference type="Proteomes" id="UP000249688"/>
    </source>
</evidence>
<accession>A0A2W7II65</accession>
<organism evidence="5 6">
    <name type="scientific">Humitalea rosea</name>
    <dbReference type="NCBI Taxonomy" id="990373"/>
    <lineage>
        <taxon>Bacteria</taxon>
        <taxon>Pseudomonadati</taxon>
        <taxon>Pseudomonadota</taxon>
        <taxon>Alphaproteobacteria</taxon>
        <taxon>Acetobacterales</taxon>
        <taxon>Roseomonadaceae</taxon>
        <taxon>Humitalea</taxon>
    </lineage>
</organism>
<dbReference type="SUPFAM" id="SSF55469">
    <property type="entry name" value="FMN-dependent nitroreductase-like"/>
    <property type="match status" value="1"/>
</dbReference>
<dbReference type="Proteomes" id="UP000249688">
    <property type="component" value="Unassembled WGS sequence"/>
</dbReference>
<evidence type="ECO:0000256" key="1">
    <source>
        <dbReference type="ARBA" id="ARBA00022630"/>
    </source>
</evidence>
<sequence>MTVQDFARETDPAEMLEQLLRDRHSCRAFLPDPVDDEVIERILGIAQLTPSWCNTQPWQAIVTRGAGTTRFRDALLEQARGGPPQPDFAFPTGFHGVYQARRRTCGYQLYDAVGVAHGDREASGRQARENFRLFGAPHVAIVTSDAALGPYGAVDCGAFVTSFMLAARALGIASIAQAALAGFAPFLHTYFGIPEDRMVVCGISFGLEDTAHPANCFRTGRAPLPEVLTWHD</sequence>
<dbReference type="InterPro" id="IPR050627">
    <property type="entry name" value="Nitroreductase/BluB"/>
</dbReference>
<evidence type="ECO:0000256" key="2">
    <source>
        <dbReference type="ARBA" id="ARBA00022643"/>
    </source>
</evidence>
<reference evidence="5 6" key="1">
    <citation type="submission" date="2018-06" db="EMBL/GenBank/DDBJ databases">
        <title>Genomic Encyclopedia of Archaeal and Bacterial Type Strains, Phase II (KMG-II): from individual species to whole genera.</title>
        <authorList>
            <person name="Goeker M."/>
        </authorList>
    </citation>
    <scope>NUCLEOTIDE SEQUENCE [LARGE SCALE GENOMIC DNA]</scope>
    <source>
        <strain evidence="5 6">DSM 24525</strain>
    </source>
</reference>
<comment type="caution">
    <text evidence="5">The sequence shown here is derived from an EMBL/GenBank/DDBJ whole genome shotgun (WGS) entry which is preliminary data.</text>
</comment>
<keyword evidence="1" id="KW-0285">Flavoprotein</keyword>